<comment type="similarity">
    <text evidence="2">Belongs to the TsaE family.</text>
</comment>
<dbReference type="GO" id="GO:0005524">
    <property type="term" value="F:ATP binding"/>
    <property type="evidence" value="ECO:0007669"/>
    <property type="project" value="UniProtKB-KW"/>
</dbReference>
<sequence length="129" mass="14817">MGKKFVFKNNEPLNELASYILKKKDLEAILLNGELGAGKTTLVNAIAKKLGEKKPVISPTFNTILIYDNLVHIDAYKLKGSLFPYQEYFENKLVAVEWAENIINPFTKYMQIDVYFDEKGNHVFEIVKE</sequence>
<dbReference type="GO" id="GO:0016301">
    <property type="term" value="F:kinase activity"/>
    <property type="evidence" value="ECO:0007669"/>
    <property type="project" value="UniProtKB-KW"/>
</dbReference>
<proteinExistence type="inferred from homology"/>
<evidence type="ECO:0000256" key="3">
    <source>
        <dbReference type="ARBA" id="ARBA00019010"/>
    </source>
</evidence>
<evidence type="ECO:0000256" key="7">
    <source>
        <dbReference type="ARBA" id="ARBA00022741"/>
    </source>
</evidence>
<keyword evidence="7" id="KW-0547">Nucleotide-binding</keyword>
<organism evidence="11">
    <name type="scientific">Metamycoplasma salivarium</name>
    <name type="common">Mycoplasma salivarium</name>
    <dbReference type="NCBI Taxonomy" id="2124"/>
    <lineage>
        <taxon>Bacteria</taxon>
        <taxon>Bacillati</taxon>
        <taxon>Mycoplasmatota</taxon>
        <taxon>Mycoplasmoidales</taxon>
        <taxon>Metamycoplasmataceae</taxon>
        <taxon>Metamycoplasma</taxon>
    </lineage>
</organism>
<evidence type="ECO:0000313" key="11">
    <source>
        <dbReference type="EMBL" id="VEU56485.1"/>
    </source>
</evidence>
<keyword evidence="11" id="KW-0418">Kinase</keyword>
<evidence type="ECO:0000256" key="8">
    <source>
        <dbReference type="ARBA" id="ARBA00022840"/>
    </source>
</evidence>
<reference evidence="11" key="1">
    <citation type="submission" date="2019-01" db="EMBL/GenBank/DDBJ databases">
        <authorList>
            <consortium name="Pathogen Informatics"/>
        </authorList>
    </citation>
    <scope>NUCLEOTIDE SEQUENCE [LARGE SCALE GENOMIC DNA]</scope>
    <source>
        <strain evidence="11">NCTC10113</strain>
    </source>
</reference>
<evidence type="ECO:0000256" key="2">
    <source>
        <dbReference type="ARBA" id="ARBA00007599"/>
    </source>
</evidence>
<dbReference type="SUPFAM" id="SSF52540">
    <property type="entry name" value="P-loop containing nucleoside triphosphate hydrolases"/>
    <property type="match status" value="1"/>
</dbReference>
<keyword evidence="11" id="KW-0808">Transferase</keyword>
<evidence type="ECO:0000256" key="9">
    <source>
        <dbReference type="ARBA" id="ARBA00022842"/>
    </source>
</evidence>
<evidence type="ECO:0000256" key="6">
    <source>
        <dbReference type="ARBA" id="ARBA00022723"/>
    </source>
</evidence>
<comment type="subcellular location">
    <subcellularLocation>
        <location evidence="1">Cytoplasm</location>
    </subcellularLocation>
</comment>
<evidence type="ECO:0000256" key="1">
    <source>
        <dbReference type="ARBA" id="ARBA00004496"/>
    </source>
</evidence>
<geneLocation type="plasmid" evidence="11">
    <name>2</name>
</geneLocation>
<dbReference type="GO" id="GO:0002949">
    <property type="term" value="P:tRNA threonylcarbamoyladenosine modification"/>
    <property type="evidence" value="ECO:0007669"/>
    <property type="project" value="InterPro"/>
</dbReference>
<dbReference type="EMBL" id="LR214939">
    <property type="protein sequence ID" value="VEU56485.1"/>
    <property type="molecule type" value="Genomic_DNA"/>
</dbReference>
<dbReference type="GO" id="GO:0005737">
    <property type="term" value="C:cytoplasm"/>
    <property type="evidence" value="ECO:0007669"/>
    <property type="project" value="UniProtKB-SubCell"/>
</dbReference>
<dbReference type="Gene3D" id="3.40.50.300">
    <property type="entry name" value="P-loop containing nucleotide triphosphate hydrolases"/>
    <property type="match status" value="1"/>
</dbReference>
<evidence type="ECO:0000256" key="10">
    <source>
        <dbReference type="ARBA" id="ARBA00032441"/>
    </source>
</evidence>
<dbReference type="RefSeq" id="WP_024544312.1">
    <property type="nucleotide sequence ID" value="NZ_LR214938.2"/>
</dbReference>
<dbReference type="InterPro" id="IPR027417">
    <property type="entry name" value="P-loop_NTPase"/>
</dbReference>
<dbReference type="NCBIfam" id="TIGR00150">
    <property type="entry name" value="T6A_YjeE"/>
    <property type="match status" value="1"/>
</dbReference>
<keyword evidence="4" id="KW-0963">Cytoplasm</keyword>
<dbReference type="GO" id="GO:0046872">
    <property type="term" value="F:metal ion binding"/>
    <property type="evidence" value="ECO:0007669"/>
    <property type="project" value="UniProtKB-KW"/>
</dbReference>
<keyword evidence="11" id="KW-0614">Plasmid</keyword>
<keyword evidence="8" id="KW-0067">ATP-binding</keyword>
<gene>
    <name evidence="11" type="primary">ydiB_2</name>
    <name evidence="11" type="ORF">NCTC10113_01394</name>
</gene>
<keyword evidence="9" id="KW-0460">Magnesium</keyword>
<keyword evidence="6" id="KW-0479">Metal-binding</keyword>
<dbReference type="AlphaFoldDB" id="A0A448ZZ54"/>
<dbReference type="PANTHER" id="PTHR33540">
    <property type="entry name" value="TRNA THREONYLCARBAMOYLADENOSINE BIOSYNTHESIS PROTEIN TSAE"/>
    <property type="match status" value="1"/>
</dbReference>
<keyword evidence="5" id="KW-0819">tRNA processing</keyword>
<evidence type="ECO:0000256" key="4">
    <source>
        <dbReference type="ARBA" id="ARBA00022490"/>
    </source>
</evidence>
<dbReference type="InterPro" id="IPR003442">
    <property type="entry name" value="T6A_TsaE"/>
</dbReference>
<evidence type="ECO:0000256" key="5">
    <source>
        <dbReference type="ARBA" id="ARBA00022694"/>
    </source>
</evidence>
<dbReference type="PANTHER" id="PTHR33540:SF2">
    <property type="entry name" value="TRNA THREONYLCARBAMOYLADENOSINE BIOSYNTHESIS PROTEIN TSAE"/>
    <property type="match status" value="1"/>
</dbReference>
<accession>A0A448ZZ54</accession>
<dbReference type="Pfam" id="PF02367">
    <property type="entry name" value="TsaE"/>
    <property type="match status" value="1"/>
</dbReference>
<protein>
    <recommendedName>
        <fullName evidence="3">tRNA threonylcarbamoyladenosine biosynthesis protein TsaE</fullName>
    </recommendedName>
    <alternativeName>
        <fullName evidence="10">t(6)A37 threonylcarbamoyladenosine biosynthesis protein TsaE</fullName>
    </alternativeName>
</protein>
<name>A0A448ZZ54_METSV</name>